<comment type="caution">
    <text evidence="1">The sequence shown here is derived from an EMBL/GenBank/DDBJ whole genome shotgun (WGS) entry which is preliminary data.</text>
</comment>
<evidence type="ECO:0000313" key="2">
    <source>
        <dbReference type="Proteomes" id="UP000324222"/>
    </source>
</evidence>
<reference evidence="1 2" key="1">
    <citation type="submission" date="2019-05" db="EMBL/GenBank/DDBJ databases">
        <title>Another draft genome of Portunus trituberculatus and its Hox gene families provides insights of decapod evolution.</title>
        <authorList>
            <person name="Jeong J.-H."/>
            <person name="Song I."/>
            <person name="Kim S."/>
            <person name="Choi T."/>
            <person name="Kim D."/>
            <person name="Ryu S."/>
            <person name="Kim W."/>
        </authorList>
    </citation>
    <scope>NUCLEOTIDE SEQUENCE [LARGE SCALE GENOMIC DNA]</scope>
    <source>
        <tissue evidence="1">Muscle</tissue>
    </source>
</reference>
<gene>
    <name evidence="1" type="ORF">E2C01_005098</name>
</gene>
<evidence type="ECO:0000313" key="1">
    <source>
        <dbReference type="EMBL" id="MPC12407.1"/>
    </source>
</evidence>
<accession>A0A5B7CRH0</accession>
<name>A0A5B7CRH0_PORTR</name>
<protein>
    <submittedName>
        <fullName evidence="1">Uncharacterized protein</fullName>
    </submittedName>
</protein>
<dbReference type="AlphaFoldDB" id="A0A5B7CRH0"/>
<organism evidence="1 2">
    <name type="scientific">Portunus trituberculatus</name>
    <name type="common">Swimming crab</name>
    <name type="synonym">Neptunus trituberculatus</name>
    <dbReference type="NCBI Taxonomy" id="210409"/>
    <lineage>
        <taxon>Eukaryota</taxon>
        <taxon>Metazoa</taxon>
        <taxon>Ecdysozoa</taxon>
        <taxon>Arthropoda</taxon>
        <taxon>Crustacea</taxon>
        <taxon>Multicrustacea</taxon>
        <taxon>Malacostraca</taxon>
        <taxon>Eumalacostraca</taxon>
        <taxon>Eucarida</taxon>
        <taxon>Decapoda</taxon>
        <taxon>Pleocyemata</taxon>
        <taxon>Brachyura</taxon>
        <taxon>Eubrachyura</taxon>
        <taxon>Portunoidea</taxon>
        <taxon>Portunidae</taxon>
        <taxon>Portuninae</taxon>
        <taxon>Portunus</taxon>
    </lineage>
</organism>
<sequence>MPTWVSCSEKNSWFSTLRYCHTHDGGAGLPSLWAGWRRGGVMGVLFPDGRIMGSDVEGAALSTSIVLLCLHRHQTDYLLRTCAALKLHYTLFLLYCISY</sequence>
<keyword evidence="2" id="KW-1185">Reference proteome</keyword>
<dbReference type="EMBL" id="VSRR010000214">
    <property type="protein sequence ID" value="MPC12407.1"/>
    <property type="molecule type" value="Genomic_DNA"/>
</dbReference>
<dbReference type="Proteomes" id="UP000324222">
    <property type="component" value="Unassembled WGS sequence"/>
</dbReference>
<proteinExistence type="predicted"/>